<feature type="region of interest" description="Disordered" evidence="1">
    <location>
        <begin position="37"/>
        <end position="57"/>
    </location>
</feature>
<name>A0A915MLU3_MELJA</name>
<keyword evidence="2" id="KW-1185">Reference proteome</keyword>
<organism evidence="2 3">
    <name type="scientific">Meloidogyne javanica</name>
    <name type="common">Root-knot nematode worm</name>
    <dbReference type="NCBI Taxonomy" id="6303"/>
    <lineage>
        <taxon>Eukaryota</taxon>
        <taxon>Metazoa</taxon>
        <taxon>Ecdysozoa</taxon>
        <taxon>Nematoda</taxon>
        <taxon>Chromadorea</taxon>
        <taxon>Rhabditida</taxon>
        <taxon>Tylenchina</taxon>
        <taxon>Tylenchomorpha</taxon>
        <taxon>Tylenchoidea</taxon>
        <taxon>Meloidogynidae</taxon>
        <taxon>Meloidogyninae</taxon>
        <taxon>Meloidogyne</taxon>
        <taxon>Meloidogyne incognita group</taxon>
    </lineage>
</organism>
<proteinExistence type="predicted"/>
<dbReference type="AlphaFoldDB" id="A0A915MLU3"/>
<feature type="compositionally biased region" description="Basic and acidic residues" evidence="1">
    <location>
        <begin position="48"/>
        <end position="57"/>
    </location>
</feature>
<protein>
    <submittedName>
        <fullName evidence="3">Uncharacterized protein</fullName>
    </submittedName>
</protein>
<evidence type="ECO:0000313" key="3">
    <source>
        <dbReference type="WBParaSite" id="scaffold4457_cov173.g8163"/>
    </source>
</evidence>
<evidence type="ECO:0000256" key="1">
    <source>
        <dbReference type="SAM" id="MobiDB-lite"/>
    </source>
</evidence>
<dbReference type="InterPro" id="IPR036770">
    <property type="entry name" value="Ankyrin_rpt-contain_sf"/>
</dbReference>
<evidence type="ECO:0000313" key="2">
    <source>
        <dbReference type="Proteomes" id="UP000887561"/>
    </source>
</evidence>
<dbReference type="Proteomes" id="UP000887561">
    <property type="component" value="Unplaced"/>
</dbReference>
<dbReference type="WBParaSite" id="scaffold4457_cov173.g8163">
    <property type="protein sequence ID" value="scaffold4457_cov173.g8163"/>
    <property type="gene ID" value="scaffold4457_cov173.g8163"/>
</dbReference>
<reference evidence="3" key="1">
    <citation type="submission" date="2022-11" db="UniProtKB">
        <authorList>
            <consortium name="WormBaseParasite"/>
        </authorList>
    </citation>
    <scope>IDENTIFICATION</scope>
</reference>
<sequence>MIENKRASETCVVDTSVVKNDVNQVNEDSALIKTDVKESDNNQGIPVRTEDDGKPSDPYEVVDIRSELLSCHKIVYPSDGHIGTTALMVVQGSLKSDPSVALNHVVYTCTEDGKNRHLTIFRSFNAEEALDFCRRCDECRVLFNLLDQKKDIRRPIKNHPLWRMVHIAILCNRTDIFSDEGIECIKKFGYSVDGKNLHAALFKTSLMSVLHLKHTELDLNSKNKAGLTPLHQFVIAGDF</sequence>
<accession>A0A915MLU3</accession>
<dbReference type="SUPFAM" id="SSF48403">
    <property type="entry name" value="Ankyrin repeat"/>
    <property type="match status" value="1"/>
</dbReference>